<dbReference type="EMBL" id="ASHM01010740">
    <property type="protein sequence ID" value="PNX92596.1"/>
    <property type="molecule type" value="Genomic_DNA"/>
</dbReference>
<evidence type="ECO:0000313" key="2">
    <source>
        <dbReference type="EMBL" id="PNX92596.1"/>
    </source>
</evidence>
<proteinExistence type="predicted"/>
<name>A0A2K3MP82_TRIPR</name>
<feature type="region of interest" description="Disordered" evidence="1">
    <location>
        <begin position="41"/>
        <end position="63"/>
    </location>
</feature>
<reference evidence="2 3" key="2">
    <citation type="journal article" date="2017" name="Front. Plant Sci.">
        <title>Gene Classification and Mining of Molecular Markers Useful in Red Clover (Trifolium pratense) Breeding.</title>
        <authorList>
            <person name="Istvanek J."/>
            <person name="Dluhosova J."/>
            <person name="Dluhos P."/>
            <person name="Patkova L."/>
            <person name="Nedelnik J."/>
            <person name="Repkova J."/>
        </authorList>
    </citation>
    <scope>NUCLEOTIDE SEQUENCE [LARGE SCALE GENOMIC DNA]</scope>
    <source>
        <strain evidence="3">cv. Tatra</strain>
        <tissue evidence="2">Young leaves</tissue>
    </source>
</reference>
<sequence>MKDSGNCPGESYLVFFCIQIDIKLRITISVVQADLALNDDSRSDLKNSQSSCTHAFRTGRGPGGRRATIARLFLILHNNNLLHHSTLSSHPHSVPCPGLTQPGSSIAHPRLHYNSRCLPCRKCQLSHKFQVLHGTSSSSPNSVTGSLCQHKCCLLSELVPDSGASYQVTSNALKIQLFSSFEGSDQIAIGNGQGLCVNSVGTSTFTSPLNP</sequence>
<gene>
    <name evidence="2" type="ORF">L195_g015736</name>
</gene>
<accession>A0A2K3MP82</accession>
<reference evidence="2 3" key="1">
    <citation type="journal article" date="2014" name="Am. J. Bot.">
        <title>Genome assembly and annotation for red clover (Trifolium pratense; Fabaceae).</title>
        <authorList>
            <person name="Istvanek J."/>
            <person name="Jaros M."/>
            <person name="Krenek A."/>
            <person name="Repkova J."/>
        </authorList>
    </citation>
    <scope>NUCLEOTIDE SEQUENCE [LARGE SCALE GENOMIC DNA]</scope>
    <source>
        <strain evidence="3">cv. Tatra</strain>
        <tissue evidence="2">Young leaves</tissue>
    </source>
</reference>
<dbReference type="Proteomes" id="UP000236291">
    <property type="component" value="Unassembled WGS sequence"/>
</dbReference>
<comment type="caution">
    <text evidence="2">The sequence shown here is derived from an EMBL/GenBank/DDBJ whole genome shotgun (WGS) entry which is preliminary data.</text>
</comment>
<evidence type="ECO:0000313" key="3">
    <source>
        <dbReference type="Proteomes" id="UP000236291"/>
    </source>
</evidence>
<dbReference type="AlphaFoldDB" id="A0A2K3MP82"/>
<organism evidence="2 3">
    <name type="scientific">Trifolium pratense</name>
    <name type="common">Red clover</name>
    <dbReference type="NCBI Taxonomy" id="57577"/>
    <lineage>
        <taxon>Eukaryota</taxon>
        <taxon>Viridiplantae</taxon>
        <taxon>Streptophyta</taxon>
        <taxon>Embryophyta</taxon>
        <taxon>Tracheophyta</taxon>
        <taxon>Spermatophyta</taxon>
        <taxon>Magnoliopsida</taxon>
        <taxon>eudicotyledons</taxon>
        <taxon>Gunneridae</taxon>
        <taxon>Pentapetalae</taxon>
        <taxon>rosids</taxon>
        <taxon>fabids</taxon>
        <taxon>Fabales</taxon>
        <taxon>Fabaceae</taxon>
        <taxon>Papilionoideae</taxon>
        <taxon>50 kb inversion clade</taxon>
        <taxon>NPAAA clade</taxon>
        <taxon>Hologalegina</taxon>
        <taxon>IRL clade</taxon>
        <taxon>Trifolieae</taxon>
        <taxon>Trifolium</taxon>
    </lineage>
</organism>
<protein>
    <submittedName>
        <fullName evidence="2">Uncharacterized protein</fullName>
    </submittedName>
</protein>
<evidence type="ECO:0000256" key="1">
    <source>
        <dbReference type="SAM" id="MobiDB-lite"/>
    </source>
</evidence>